<dbReference type="EMBL" id="CP002665">
    <property type="protein sequence ID" value="AEI13486.1"/>
    <property type="molecule type" value="Genomic_DNA"/>
</dbReference>
<accession>F8A6J8</accession>
<dbReference type="PROSITE" id="PS51186">
    <property type="entry name" value="GNAT"/>
    <property type="match status" value="1"/>
</dbReference>
<gene>
    <name evidence="2" type="ordered locus">Celgi_2994</name>
</gene>
<name>F8A6J8_CELGA</name>
<dbReference type="InterPro" id="IPR000182">
    <property type="entry name" value="GNAT_dom"/>
</dbReference>
<dbReference type="Pfam" id="PF13302">
    <property type="entry name" value="Acetyltransf_3"/>
    <property type="match status" value="1"/>
</dbReference>
<reference evidence="3" key="1">
    <citation type="submission" date="2011-04" db="EMBL/GenBank/DDBJ databases">
        <title>Complete sequence of Cellvibrio gilvus ATCC 13127.</title>
        <authorList>
            <person name="Lucas S."/>
            <person name="Han J."/>
            <person name="Lapidus A."/>
            <person name="Cheng J.-F."/>
            <person name="Goodwin L."/>
            <person name="Pitluck S."/>
            <person name="Peters L."/>
            <person name="Munk A."/>
            <person name="Detter J.C."/>
            <person name="Han C."/>
            <person name="Tapia R."/>
            <person name="Land M."/>
            <person name="Hauser L."/>
            <person name="Kyrpides N."/>
            <person name="Ivanova N."/>
            <person name="Ovchinnikova G."/>
            <person name="Pagani I."/>
            <person name="Mead D."/>
            <person name="Brumm P."/>
            <person name="Woyke T."/>
        </authorList>
    </citation>
    <scope>NUCLEOTIDE SEQUENCE [LARGE SCALE GENOMIC DNA]</scope>
    <source>
        <strain evidence="3">ATCC 13127 / NRRL B-14078</strain>
    </source>
</reference>
<dbReference type="eggNOG" id="COG1670">
    <property type="taxonomic scope" value="Bacteria"/>
</dbReference>
<sequence>MTTHDATPFVELGDDVLTLRCLRADDAPALIAGEDEDQVRRLDDGHRSEPARTREWIEQNREHWRTGGPRRHLGVLHVATGRLIGTIEAHLAMPGTPVRAVTISSTVFPDARGHGYAARAVDLLCTWLTFATAADTALVRVDAADAPVHHVRALRDAQHVALVCGPAGAGKSTLAHRLAARGAVHLSFDEDAWRLGHRTHPLPAHVADALHADLRTRLVALVRQGRDVVVDTSFWSRAARTSYRELVRPYGVEPVTMHLATPHALVMDRLAARSGSGPHDVLVPPELARRHLVGFEVPTRDEGPLVVLRAE</sequence>
<dbReference type="InterPro" id="IPR027417">
    <property type="entry name" value="P-loop_NTPase"/>
</dbReference>
<evidence type="ECO:0000313" key="3">
    <source>
        <dbReference type="Proteomes" id="UP000000485"/>
    </source>
</evidence>
<evidence type="ECO:0000313" key="2">
    <source>
        <dbReference type="EMBL" id="AEI13486.1"/>
    </source>
</evidence>
<protein>
    <recommendedName>
        <fullName evidence="1">N-acetyltransferase domain-containing protein</fullName>
    </recommendedName>
</protein>
<dbReference type="GO" id="GO:0016747">
    <property type="term" value="F:acyltransferase activity, transferring groups other than amino-acyl groups"/>
    <property type="evidence" value="ECO:0007669"/>
    <property type="project" value="InterPro"/>
</dbReference>
<dbReference type="Pfam" id="PF13671">
    <property type="entry name" value="AAA_33"/>
    <property type="match status" value="1"/>
</dbReference>
<dbReference type="InterPro" id="IPR016181">
    <property type="entry name" value="Acyl_CoA_acyltransferase"/>
</dbReference>
<dbReference type="Gene3D" id="3.40.50.300">
    <property type="entry name" value="P-loop containing nucleotide triphosphate hydrolases"/>
    <property type="match status" value="1"/>
</dbReference>
<dbReference type="STRING" id="593907.Celgi_2994"/>
<keyword evidence="3" id="KW-1185">Reference proteome</keyword>
<dbReference type="OrthoDB" id="2639622at2"/>
<dbReference type="SUPFAM" id="SSF52540">
    <property type="entry name" value="P-loop containing nucleoside triphosphate hydrolases"/>
    <property type="match status" value="1"/>
</dbReference>
<dbReference type="Gene3D" id="3.40.630.30">
    <property type="match status" value="1"/>
</dbReference>
<dbReference type="SUPFAM" id="SSF55729">
    <property type="entry name" value="Acyl-CoA N-acyltransferases (Nat)"/>
    <property type="match status" value="1"/>
</dbReference>
<proteinExistence type="predicted"/>
<dbReference type="AlphaFoldDB" id="F8A6J8"/>
<dbReference type="KEGG" id="cga:Celgi_2994"/>
<dbReference type="HOGENOM" id="CLU_893386_0_0_11"/>
<dbReference type="Proteomes" id="UP000000485">
    <property type="component" value="Chromosome"/>
</dbReference>
<dbReference type="eggNOG" id="COG0645">
    <property type="taxonomic scope" value="Bacteria"/>
</dbReference>
<evidence type="ECO:0000259" key="1">
    <source>
        <dbReference type="PROSITE" id="PS51186"/>
    </source>
</evidence>
<feature type="domain" description="N-acetyltransferase" evidence="1">
    <location>
        <begin position="17"/>
        <end position="191"/>
    </location>
</feature>
<dbReference type="RefSeq" id="WP_013885003.1">
    <property type="nucleotide sequence ID" value="NC_015671.1"/>
</dbReference>
<organism evidence="2 3">
    <name type="scientific">Cellulomonas gilvus (strain ATCC 13127 / NRRL B-14078)</name>
    <name type="common">Cellvibrio gilvus</name>
    <dbReference type="NCBI Taxonomy" id="593907"/>
    <lineage>
        <taxon>Bacteria</taxon>
        <taxon>Bacillati</taxon>
        <taxon>Actinomycetota</taxon>
        <taxon>Actinomycetes</taxon>
        <taxon>Micrococcales</taxon>
        <taxon>Cellulomonadaceae</taxon>
        <taxon>Cellulomonas</taxon>
    </lineage>
</organism>